<dbReference type="Pfam" id="PF00069">
    <property type="entry name" value="Pkinase"/>
    <property type="match status" value="1"/>
</dbReference>
<keyword evidence="6" id="KW-1133">Transmembrane helix</keyword>
<dbReference type="InterPro" id="IPR000719">
    <property type="entry name" value="Prot_kinase_dom"/>
</dbReference>
<dbReference type="PROSITE" id="PS50011">
    <property type="entry name" value="PROTEIN_KINASE_DOM"/>
    <property type="match status" value="1"/>
</dbReference>
<evidence type="ECO:0000256" key="4">
    <source>
        <dbReference type="ARBA" id="ARBA00022840"/>
    </source>
</evidence>
<dbReference type="InterPro" id="IPR013320">
    <property type="entry name" value="ConA-like_dom_sf"/>
</dbReference>
<feature type="binding site" evidence="5">
    <location>
        <position position="98"/>
    </location>
    <ligand>
        <name>ATP</name>
        <dbReference type="ChEBI" id="CHEBI:30616"/>
    </ligand>
</feature>
<reference evidence="8 9" key="1">
    <citation type="submission" date="2019-02" db="EMBL/GenBank/DDBJ databases">
        <title>Deep-cultivation of Planctomycetes and their phenomic and genomic characterization uncovers novel biology.</title>
        <authorList>
            <person name="Wiegand S."/>
            <person name="Jogler M."/>
            <person name="Boedeker C."/>
            <person name="Pinto D."/>
            <person name="Vollmers J."/>
            <person name="Rivas-Marin E."/>
            <person name="Kohn T."/>
            <person name="Peeters S.H."/>
            <person name="Heuer A."/>
            <person name="Rast P."/>
            <person name="Oberbeckmann S."/>
            <person name="Bunk B."/>
            <person name="Jeske O."/>
            <person name="Meyerdierks A."/>
            <person name="Storesund J.E."/>
            <person name="Kallscheuer N."/>
            <person name="Luecker S."/>
            <person name="Lage O.M."/>
            <person name="Pohl T."/>
            <person name="Merkel B.J."/>
            <person name="Hornburger P."/>
            <person name="Mueller R.-W."/>
            <person name="Bruemmer F."/>
            <person name="Labrenz M."/>
            <person name="Spormann A.M."/>
            <person name="Op Den Camp H."/>
            <person name="Overmann J."/>
            <person name="Amann R."/>
            <person name="Jetten M.S.M."/>
            <person name="Mascher T."/>
            <person name="Medema M.H."/>
            <person name="Devos D.P."/>
            <person name="Kaster A.-K."/>
            <person name="Ovreas L."/>
            <person name="Rohde M."/>
            <person name="Galperin M.Y."/>
            <person name="Jogler C."/>
        </authorList>
    </citation>
    <scope>NUCLEOTIDE SEQUENCE [LARGE SCALE GENOMIC DNA]</scope>
    <source>
        <strain evidence="8 9">Pla52n</strain>
    </source>
</reference>
<evidence type="ECO:0000256" key="1">
    <source>
        <dbReference type="ARBA" id="ARBA00022679"/>
    </source>
</evidence>
<dbReference type="SUPFAM" id="SSF49899">
    <property type="entry name" value="Concanavalin A-like lectins/glucanases"/>
    <property type="match status" value="1"/>
</dbReference>
<accession>A0A5C6AW76</accession>
<keyword evidence="9" id="KW-1185">Reference proteome</keyword>
<dbReference type="Pfam" id="PF13385">
    <property type="entry name" value="Laminin_G_3"/>
    <property type="match status" value="1"/>
</dbReference>
<comment type="caution">
    <text evidence="8">The sequence shown here is derived from an EMBL/GenBank/DDBJ whole genome shotgun (WGS) entry which is preliminary data.</text>
</comment>
<dbReference type="Gene3D" id="3.30.200.20">
    <property type="entry name" value="Phosphorylase Kinase, domain 1"/>
    <property type="match status" value="1"/>
</dbReference>
<organism evidence="8 9">
    <name type="scientific">Stieleria varia</name>
    <dbReference type="NCBI Taxonomy" id="2528005"/>
    <lineage>
        <taxon>Bacteria</taxon>
        <taxon>Pseudomonadati</taxon>
        <taxon>Planctomycetota</taxon>
        <taxon>Planctomycetia</taxon>
        <taxon>Pirellulales</taxon>
        <taxon>Pirellulaceae</taxon>
        <taxon>Stieleria</taxon>
    </lineage>
</organism>
<feature type="transmembrane region" description="Helical" evidence="6">
    <location>
        <begin position="379"/>
        <end position="399"/>
    </location>
</feature>
<name>A0A5C6AW76_9BACT</name>
<proteinExistence type="predicted"/>
<dbReference type="Proteomes" id="UP000320176">
    <property type="component" value="Unassembled WGS sequence"/>
</dbReference>
<keyword evidence="3 8" id="KW-0418">Kinase</keyword>
<dbReference type="EC" id="2.7.11.1" evidence="8"/>
<dbReference type="CDD" id="cd14014">
    <property type="entry name" value="STKc_PknB_like"/>
    <property type="match status" value="1"/>
</dbReference>
<sequence>MISKDPQSDSSAAEQQTSQIDADDLIARLDRLRETHSDLPIDDNSVIGSAGGRNDLWIGDLTGKTLGQYQIQRVVGRGTFGVVYQAIDLVLDRAVAIKTPRLEFLVDDDKLRRFEMEARAAAMLDHPAIVPVLEASFTNTIPFIATRYMEGPNLAQWLIERNDEKPDQPLDDKDIAAWMAVLADGVQHAHSHGVTHRDVKPSNVLMTLNRTDDCDAYQLASYDPHLTDFGLARLASGTLHDTAASVIMGTPLYMAPEQVNSDDDAIGPATDIYALGCILYELLTGQPPHVADSYAAVLDRLQSVAPRPPREIRPEIDRDLETICLKCLEKRSGDRYASAKDLADDLSRFQQSHPIRAKRAGLWQRVCRWAGHPARVAEAMLATILFSVMRGVTAVLGLVLLNSLNEAPPTSEEVTEATLAHAFFTFPMECCFIWAAVRQRANRLPSVFSWIAFSASLAMCVFTMYSAIGLLPSVQWYERHPGARTVAYSFVSLSFACQALCWLVTQSGQVASNSLAKSRSVVRNSLLAVAIVLIVLGFFIDQDSFRLTRTSHDVPTQSMLFDGEDDYAEILDVGFRPGRPVTIEAWLLPMDTRKSIAVSYQPLSIGTTAAMDGLRIQIDIPLGNDGTYMLDSRTVVPINQWVHVAVTYDTQNVRLFINGRESGYDVSTYWYDETTDEDYTETALRLPRPFHLIDVWPGAKVALGANNPGQFPFHGRIADVRLSRSVFYEGTFTPLPRLAVAADTQLLLHLSDDESEIRDETDQYTLSVTRGDVQLP</sequence>
<keyword evidence="6" id="KW-0812">Transmembrane</keyword>
<dbReference type="PROSITE" id="PS00108">
    <property type="entry name" value="PROTEIN_KINASE_ST"/>
    <property type="match status" value="1"/>
</dbReference>
<dbReference type="InterPro" id="IPR008271">
    <property type="entry name" value="Ser/Thr_kinase_AS"/>
</dbReference>
<dbReference type="InterPro" id="IPR017441">
    <property type="entry name" value="Protein_kinase_ATP_BS"/>
</dbReference>
<evidence type="ECO:0000256" key="3">
    <source>
        <dbReference type="ARBA" id="ARBA00022777"/>
    </source>
</evidence>
<feature type="domain" description="Protein kinase" evidence="7">
    <location>
        <begin position="69"/>
        <end position="356"/>
    </location>
</feature>
<feature type="transmembrane region" description="Helical" evidence="6">
    <location>
        <begin position="449"/>
        <end position="474"/>
    </location>
</feature>
<dbReference type="SUPFAM" id="SSF56112">
    <property type="entry name" value="Protein kinase-like (PK-like)"/>
    <property type="match status" value="1"/>
</dbReference>
<keyword evidence="6" id="KW-0472">Membrane</keyword>
<dbReference type="GO" id="GO:0004674">
    <property type="term" value="F:protein serine/threonine kinase activity"/>
    <property type="evidence" value="ECO:0007669"/>
    <property type="project" value="UniProtKB-EC"/>
</dbReference>
<evidence type="ECO:0000259" key="7">
    <source>
        <dbReference type="PROSITE" id="PS50011"/>
    </source>
</evidence>
<evidence type="ECO:0000256" key="2">
    <source>
        <dbReference type="ARBA" id="ARBA00022741"/>
    </source>
</evidence>
<dbReference type="Gene3D" id="1.10.510.10">
    <property type="entry name" value="Transferase(Phosphotransferase) domain 1"/>
    <property type="match status" value="1"/>
</dbReference>
<dbReference type="Gene3D" id="2.60.120.200">
    <property type="match status" value="1"/>
</dbReference>
<feature type="transmembrane region" description="Helical" evidence="6">
    <location>
        <begin position="486"/>
        <end position="505"/>
    </location>
</feature>
<dbReference type="OrthoDB" id="6111975at2"/>
<dbReference type="SMART" id="SM00220">
    <property type="entry name" value="S_TKc"/>
    <property type="match status" value="1"/>
</dbReference>
<keyword evidence="4 5" id="KW-0067">ATP-binding</keyword>
<gene>
    <name evidence="8" type="primary">prkC_15</name>
    <name evidence="8" type="ORF">Pla52n_23140</name>
</gene>
<evidence type="ECO:0000256" key="6">
    <source>
        <dbReference type="SAM" id="Phobius"/>
    </source>
</evidence>
<evidence type="ECO:0000313" key="8">
    <source>
        <dbReference type="EMBL" id="TWU04275.1"/>
    </source>
</evidence>
<dbReference type="RefSeq" id="WP_146519729.1">
    <property type="nucleotide sequence ID" value="NZ_CP151726.1"/>
</dbReference>
<dbReference type="AlphaFoldDB" id="A0A5C6AW76"/>
<dbReference type="EMBL" id="SJPN01000003">
    <property type="protein sequence ID" value="TWU04275.1"/>
    <property type="molecule type" value="Genomic_DNA"/>
</dbReference>
<evidence type="ECO:0000256" key="5">
    <source>
        <dbReference type="PROSITE-ProRule" id="PRU10141"/>
    </source>
</evidence>
<keyword evidence="2 5" id="KW-0547">Nucleotide-binding</keyword>
<keyword evidence="1 8" id="KW-0808">Transferase</keyword>
<protein>
    <submittedName>
        <fullName evidence="8">Serine/threonine-protein kinase PrkC</fullName>
        <ecNumber evidence="8">2.7.11.1</ecNumber>
    </submittedName>
</protein>
<dbReference type="PANTHER" id="PTHR43289:SF6">
    <property type="entry name" value="SERINE_THREONINE-PROTEIN KINASE NEKL-3"/>
    <property type="match status" value="1"/>
</dbReference>
<feature type="transmembrane region" description="Helical" evidence="6">
    <location>
        <begin position="521"/>
        <end position="540"/>
    </location>
</feature>
<evidence type="ECO:0000313" key="9">
    <source>
        <dbReference type="Proteomes" id="UP000320176"/>
    </source>
</evidence>
<dbReference type="PANTHER" id="PTHR43289">
    <property type="entry name" value="MITOGEN-ACTIVATED PROTEIN KINASE KINASE KINASE 20-RELATED"/>
    <property type="match status" value="1"/>
</dbReference>
<dbReference type="PROSITE" id="PS00107">
    <property type="entry name" value="PROTEIN_KINASE_ATP"/>
    <property type="match status" value="1"/>
</dbReference>
<dbReference type="GO" id="GO:0005524">
    <property type="term" value="F:ATP binding"/>
    <property type="evidence" value="ECO:0007669"/>
    <property type="project" value="UniProtKB-UniRule"/>
</dbReference>
<dbReference type="InterPro" id="IPR011009">
    <property type="entry name" value="Kinase-like_dom_sf"/>
</dbReference>